<protein>
    <recommendedName>
        <fullName evidence="2">histidine kinase</fullName>
        <ecNumber evidence="2">2.7.13.3</ecNumber>
    </recommendedName>
</protein>
<evidence type="ECO:0000313" key="11">
    <source>
        <dbReference type="Proteomes" id="UP000182248"/>
    </source>
</evidence>
<dbReference type="Proteomes" id="UP000182248">
    <property type="component" value="Unassembled WGS sequence"/>
</dbReference>
<dbReference type="SUPFAM" id="SSF55874">
    <property type="entry name" value="ATPase domain of HSP90 chaperone/DNA topoisomerase II/histidine kinase"/>
    <property type="match status" value="1"/>
</dbReference>
<dbReference type="STRING" id="1150368.SAMN02927921_03542"/>
<evidence type="ECO:0000256" key="1">
    <source>
        <dbReference type="ARBA" id="ARBA00000085"/>
    </source>
</evidence>
<evidence type="ECO:0000256" key="5">
    <source>
        <dbReference type="ARBA" id="ARBA00022692"/>
    </source>
</evidence>
<evidence type="ECO:0000256" key="8">
    <source>
        <dbReference type="SAM" id="Phobius"/>
    </source>
</evidence>
<dbReference type="Gene3D" id="1.10.287.130">
    <property type="match status" value="1"/>
</dbReference>
<dbReference type="PANTHER" id="PTHR45436">
    <property type="entry name" value="SENSOR HISTIDINE KINASE YKOH"/>
    <property type="match status" value="1"/>
</dbReference>
<evidence type="ECO:0000256" key="7">
    <source>
        <dbReference type="ARBA" id="ARBA00022989"/>
    </source>
</evidence>
<evidence type="ECO:0000313" key="10">
    <source>
        <dbReference type="EMBL" id="SFW71272.1"/>
    </source>
</evidence>
<dbReference type="PROSITE" id="PS50109">
    <property type="entry name" value="HIS_KIN"/>
    <property type="match status" value="1"/>
</dbReference>
<reference evidence="10 11" key="1">
    <citation type="submission" date="2016-11" db="EMBL/GenBank/DDBJ databases">
        <authorList>
            <person name="Jaros S."/>
            <person name="Januszkiewicz K."/>
            <person name="Wedrychowicz H."/>
        </authorList>
    </citation>
    <scope>NUCLEOTIDE SEQUENCE [LARGE SCALE GENOMIC DNA]</scope>
    <source>
        <strain evidence="10 11">CGMCC 1.12145</strain>
    </source>
</reference>
<keyword evidence="4" id="KW-0808">Transferase</keyword>
<proteinExistence type="predicted"/>
<dbReference type="EMBL" id="FPJE01000025">
    <property type="protein sequence ID" value="SFW71272.1"/>
    <property type="molecule type" value="Genomic_DNA"/>
</dbReference>
<dbReference type="SUPFAM" id="SSF47384">
    <property type="entry name" value="Homodimeric domain of signal transducing histidine kinase"/>
    <property type="match status" value="1"/>
</dbReference>
<accession>A0A1K1RGT6</accession>
<dbReference type="InterPro" id="IPR036890">
    <property type="entry name" value="HATPase_C_sf"/>
</dbReference>
<dbReference type="CDD" id="cd00082">
    <property type="entry name" value="HisKA"/>
    <property type="match status" value="1"/>
</dbReference>
<feature type="transmembrane region" description="Helical" evidence="8">
    <location>
        <begin position="137"/>
        <end position="160"/>
    </location>
</feature>
<dbReference type="CDD" id="cd00075">
    <property type="entry name" value="HATPase"/>
    <property type="match status" value="1"/>
</dbReference>
<name>A0A1K1RGT6_9FLAO</name>
<dbReference type="OrthoDB" id="1522504at2"/>
<feature type="transmembrane region" description="Helical" evidence="8">
    <location>
        <begin position="12"/>
        <end position="33"/>
    </location>
</feature>
<dbReference type="InterPro" id="IPR050428">
    <property type="entry name" value="TCS_sensor_his_kinase"/>
</dbReference>
<dbReference type="PANTHER" id="PTHR45436:SF5">
    <property type="entry name" value="SENSOR HISTIDINE KINASE TRCS"/>
    <property type="match status" value="1"/>
</dbReference>
<dbReference type="InterPro" id="IPR003594">
    <property type="entry name" value="HATPase_dom"/>
</dbReference>
<dbReference type="RefSeq" id="WP_072318796.1">
    <property type="nucleotide sequence ID" value="NZ_FPJE01000025.1"/>
</dbReference>
<dbReference type="GO" id="GO:0000155">
    <property type="term" value="F:phosphorelay sensor kinase activity"/>
    <property type="evidence" value="ECO:0007669"/>
    <property type="project" value="InterPro"/>
</dbReference>
<comment type="catalytic activity">
    <reaction evidence="1">
        <text>ATP + protein L-histidine = ADP + protein N-phospho-L-histidine.</text>
        <dbReference type="EC" id="2.7.13.3"/>
    </reaction>
</comment>
<dbReference type="EC" id="2.7.13.3" evidence="2"/>
<dbReference type="Pfam" id="PF02518">
    <property type="entry name" value="HATPase_c"/>
    <property type="match status" value="1"/>
</dbReference>
<dbReference type="AlphaFoldDB" id="A0A1K1RGT6"/>
<keyword evidence="11" id="KW-1185">Reference proteome</keyword>
<gene>
    <name evidence="10" type="ORF">SAMN02927921_03542</name>
</gene>
<dbReference type="SMART" id="SM00387">
    <property type="entry name" value="HATPase_c"/>
    <property type="match status" value="1"/>
</dbReference>
<organism evidence="10 11">
    <name type="scientific">Sinomicrobium oceani</name>
    <dbReference type="NCBI Taxonomy" id="1150368"/>
    <lineage>
        <taxon>Bacteria</taxon>
        <taxon>Pseudomonadati</taxon>
        <taxon>Bacteroidota</taxon>
        <taxon>Flavobacteriia</taxon>
        <taxon>Flavobacteriales</taxon>
        <taxon>Flavobacteriaceae</taxon>
        <taxon>Sinomicrobium</taxon>
    </lineage>
</organism>
<keyword evidence="3" id="KW-0597">Phosphoprotein</keyword>
<keyword evidence="5 8" id="KW-0812">Transmembrane</keyword>
<evidence type="ECO:0000256" key="3">
    <source>
        <dbReference type="ARBA" id="ARBA00022553"/>
    </source>
</evidence>
<dbReference type="GO" id="GO:0005886">
    <property type="term" value="C:plasma membrane"/>
    <property type="evidence" value="ECO:0007669"/>
    <property type="project" value="TreeGrafter"/>
</dbReference>
<evidence type="ECO:0000256" key="6">
    <source>
        <dbReference type="ARBA" id="ARBA00022777"/>
    </source>
</evidence>
<keyword evidence="8" id="KW-0472">Membrane</keyword>
<keyword evidence="6 10" id="KW-0418">Kinase</keyword>
<keyword evidence="7 8" id="KW-1133">Transmembrane helix</keyword>
<evidence type="ECO:0000256" key="2">
    <source>
        <dbReference type="ARBA" id="ARBA00012438"/>
    </source>
</evidence>
<sequence>MQKRSLKNYTLRYLVIAILGIIALWAALFYMYIIEEVYDNIDDGLKDTRLRIMHEAESDLEILLTREYDIARFRVTPLPPGDYSRKSHIYNSKMYMPYDDDDEPVRVLQSIFSSKGQEYQLEIYTSTVEEDELLEDLLTALVVLYIALVVSIILINHFILRKAWTPFYRFMEQLRHYKIGGRNRLDPMPATIREFDELYTELSAMIERNETVYLQQKQFIENASHELQTPLAIASNKLELLMNRPDLTEESLVQIDEISRTLQRLKRLNRSLLMLSKIENRQFQPSGDILLNDLIKQALNDLEMLITSKNTEVAFREQGDFIAEINPDLASSLIGNLLKNAIVHNIKGGILDISVSEREVVISNSGETPLNKEQIFERFYKNEQNERSTGLGLAIVKSIIRLYPFLTLEYDYEGMHRFTLRKL</sequence>
<dbReference type="SMART" id="SM00388">
    <property type="entry name" value="HisKA"/>
    <property type="match status" value="1"/>
</dbReference>
<dbReference type="Pfam" id="PF00512">
    <property type="entry name" value="HisKA"/>
    <property type="match status" value="1"/>
</dbReference>
<feature type="domain" description="Histidine kinase" evidence="9">
    <location>
        <begin position="222"/>
        <end position="403"/>
    </location>
</feature>
<evidence type="ECO:0000256" key="4">
    <source>
        <dbReference type="ARBA" id="ARBA00022679"/>
    </source>
</evidence>
<evidence type="ECO:0000259" key="9">
    <source>
        <dbReference type="PROSITE" id="PS50109"/>
    </source>
</evidence>
<dbReference type="InterPro" id="IPR003661">
    <property type="entry name" value="HisK_dim/P_dom"/>
</dbReference>
<dbReference type="InterPro" id="IPR036097">
    <property type="entry name" value="HisK_dim/P_sf"/>
</dbReference>
<dbReference type="Gene3D" id="3.30.565.10">
    <property type="entry name" value="Histidine kinase-like ATPase, C-terminal domain"/>
    <property type="match status" value="1"/>
</dbReference>
<dbReference type="InterPro" id="IPR005467">
    <property type="entry name" value="His_kinase_dom"/>
</dbReference>